<accession>A0A3D9B6P3</accession>
<sequence>MKKKILIGALALASVFTLASATDGNSTSSETERRFWGSQIVGVQTCVQSGHAIDGSPTYTVTYEVEYYILWKECKQQLKLKLVCHIVRYLLAVLLVN</sequence>
<protein>
    <recommendedName>
        <fullName evidence="4">Secreted protein</fullName>
    </recommendedName>
</protein>
<keyword evidence="3" id="KW-1185">Reference proteome</keyword>
<reference evidence="2 3" key="1">
    <citation type="journal article" date="2004" name="Emerg. Infect. Dis.">
        <title>Amoebae-resisting bacteria isolated from human nasal swabs by amoebal coculture.</title>
        <authorList>
            <person name="Greub G."/>
            <person name="La Scola B."/>
            <person name="Raoult D."/>
        </authorList>
    </citation>
    <scope>NUCLEOTIDE SEQUENCE [LARGE SCALE GENOMIC DNA]</scope>
    <source>
        <strain evidence="2 3">CCUG 51329</strain>
    </source>
</reference>
<evidence type="ECO:0000256" key="1">
    <source>
        <dbReference type="SAM" id="SignalP"/>
    </source>
</evidence>
<dbReference type="AlphaFoldDB" id="A0A3D9B6P3"/>
<dbReference type="RefSeq" id="WP_116098604.1">
    <property type="nucleotide sequence ID" value="NZ_QNVU01000018.1"/>
</dbReference>
<evidence type="ECO:0000313" key="3">
    <source>
        <dbReference type="Proteomes" id="UP000256924"/>
    </source>
</evidence>
<organism evidence="2 3">
    <name type="scientific">Candidatus Chryseobacterium massiliense</name>
    <dbReference type="NCBI Taxonomy" id="204089"/>
    <lineage>
        <taxon>Bacteria</taxon>
        <taxon>Pseudomonadati</taxon>
        <taxon>Bacteroidota</taxon>
        <taxon>Flavobacteriia</taxon>
        <taxon>Flavobacteriales</taxon>
        <taxon>Weeksellaceae</taxon>
        <taxon>Chryseobacterium group</taxon>
        <taxon>Chryseobacterium</taxon>
    </lineage>
</organism>
<dbReference type="Proteomes" id="UP000256924">
    <property type="component" value="Unassembled WGS sequence"/>
</dbReference>
<evidence type="ECO:0000313" key="2">
    <source>
        <dbReference type="EMBL" id="REC49305.1"/>
    </source>
</evidence>
<comment type="caution">
    <text evidence="2">The sequence shown here is derived from an EMBL/GenBank/DDBJ whole genome shotgun (WGS) entry which is preliminary data.</text>
</comment>
<gene>
    <name evidence="2" type="ORF">DRF68_10465</name>
</gene>
<feature type="chain" id="PRO_5017648194" description="Secreted protein" evidence="1">
    <location>
        <begin position="22"/>
        <end position="97"/>
    </location>
</feature>
<evidence type="ECO:0008006" key="4">
    <source>
        <dbReference type="Google" id="ProtNLM"/>
    </source>
</evidence>
<feature type="signal peptide" evidence="1">
    <location>
        <begin position="1"/>
        <end position="21"/>
    </location>
</feature>
<proteinExistence type="predicted"/>
<dbReference type="EMBL" id="QNVU01000018">
    <property type="protein sequence ID" value="REC49305.1"/>
    <property type="molecule type" value="Genomic_DNA"/>
</dbReference>
<keyword evidence="1" id="KW-0732">Signal</keyword>
<name>A0A3D9B6P3_9FLAO</name>